<evidence type="ECO:0000313" key="2">
    <source>
        <dbReference type="EMBL" id="MFD2028960.1"/>
    </source>
</evidence>
<dbReference type="RefSeq" id="WP_377200617.1">
    <property type="nucleotide sequence ID" value="NZ_JBHUHF010000001.1"/>
</dbReference>
<evidence type="ECO:0000313" key="3">
    <source>
        <dbReference type="Proteomes" id="UP001597338"/>
    </source>
</evidence>
<feature type="region of interest" description="Disordered" evidence="1">
    <location>
        <begin position="1"/>
        <end position="22"/>
    </location>
</feature>
<gene>
    <name evidence="2" type="ORF">ACFSL2_26000</name>
</gene>
<accession>A0ABW4VHY7</accession>
<reference evidence="3" key="1">
    <citation type="journal article" date="2019" name="Int. J. Syst. Evol. Microbiol.">
        <title>The Global Catalogue of Microorganisms (GCM) 10K type strain sequencing project: providing services to taxonomists for standard genome sequencing and annotation.</title>
        <authorList>
            <consortium name="The Broad Institute Genomics Platform"/>
            <consortium name="The Broad Institute Genome Sequencing Center for Infectious Disease"/>
            <person name="Wu L."/>
            <person name="Ma J."/>
        </authorList>
    </citation>
    <scope>NUCLEOTIDE SEQUENCE [LARGE SCALE GENOMIC DNA]</scope>
    <source>
        <strain evidence="3">CCM 7043</strain>
    </source>
</reference>
<sequence>MSPRRNRNAKPPVPVRPASIQRTARQPVHFGVDVEGNDVRWIATSTLYLYAKGSNPMESVGERVMAHAMLRMDFHGVAVFKRSELSRLCAQLDRQTGELKPLSADGLNRAIARLVERGYLLTDSWAQTLYVAVTVAQNGRGQGDARQNPPRKPGFDGGQAPPGAKGLEQ</sequence>
<proteinExistence type="predicted"/>
<dbReference type="EMBL" id="JBHUHF010000001">
    <property type="protein sequence ID" value="MFD2028960.1"/>
    <property type="molecule type" value="Genomic_DNA"/>
</dbReference>
<protein>
    <submittedName>
        <fullName evidence="2">Uncharacterized protein</fullName>
    </submittedName>
</protein>
<name>A0ABW4VHY7_9MICO</name>
<dbReference type="Proteomes" id="UP001597338">
    <property type="component" value="Unassembled WGS sequence"/>
</dbReference>
<organism evidence="2 3">
    <name type="scientific">Promicromonospora aerolata</name>
    <dbReference type="NCBI Taxonomy" id="195749"/>
    <lineage>
        <taxon>Bacteria</taxon>
        <taxon>Bacillati</taxon>
        <taxon>Actinomycetota</taxon>
        <taxon>Actinomycetes</taxon>
        <taxon>Micrococcales</taxon>
        <taxon>Promicromonosporaceae</taxon>
        <taxon>Promicromonospora</taxon>
    </lineage>
</organism>
<evidence type="ECO:0000256" key="1">
    <source>
        <dbReference type="SAM" id="MobiDB-lite"/>
    </source>
</evidence>
<keyword evidence="3" id="KW-1185">Reference proteome</keyword>
<feature type="region of interest" description="Disordered" evidence="1">
    <location>
        <begin position="140"/>
        <end position="169"/>
    </location>
</feature>
<comment type="caution">
    <text evidence="2">The sequence shown here is derived from an EMBL/GenBank/DDBJ whole genome shotgun (WGS) entry which is preliminary data.</text>
</comment>